<dbReference type="Proteomes" id="UP001299046">
    <property type="component" value="Unassembled WGS sequence"/>
</dbReference>
<gene>
    <name evidence="1" type="ORF">KV112_08895</name>
</gene>
<comment type="caution">
    <text evidence="1">The sequence shown here is derived from an EMBL/GenBank/DDBJ whole genome shotgun (WGS) entry which is preliminary data.</text>
</comment>
<keyword evidence="2" id="KW-1185">Reference proteome</keyword>
<evidence type="ECO:0000313" key="2">
    <source>
        <dbReference type="Proteomes" id="UP001299046"/>
    </source>
</evidence>
<dbReference type="EMBL" id="JAYJJT010000008">
    <property type="protein sequence ID" value="MEB3049850.1"/>
    <property type="molecule type" value="Genomic_DNA"/>
</dbReference>
<name>A0ABU5YIG5_9MYCO</name>
<accession>A0ABU5YIG5</accession>
<sequence length="86" mass="9512">MRSHHWKILDVILADGLPAEQVVDQINAQVRLNAAEAGEFVQRIRIGVAQPHSPGWQCWPAAYLPGPPGTFPTTAPERCFDTHLTD</sequence>
<dbReference type="RefSeq" id="WP_224863823.1">
    <property type="nucleotide sequence ID" value="NZ_JAYJJS010000010.1"/>
</dbReference>
<evidence type="ECO:0000313" key="1">
    <source>
        <dbReference type="EMBL" id="MEB3049850.1"/>
    </source>
</evidence>
<reference evidence="1 2" key="1">
    <citation type="submission" date="2023-12" db="EMBL/GenBank/DDBJ databases">
        <title>Description of new species of Mycobacterium terrae complex isolated from sewage at the Sao Paulo Zoological Park Foundation in Brazil.</title>
        <authorList>
            <person name="Romagnoli C.L."/>
            <person name="Conceicao E.C."/>
            <person name="Machado E."/>
            <person name="Barreto L.B.P.F."/>
            <person name="Sharma A."/>
            <person name="Silva N.M."/>
            <person name="Marques L.E."/>
            <person name="Juliana M.A."/>
            <person name="Lourenco M.C.S."/>
            <person name="Digiampietri L.A."/>
            <person name="Suffys P.N."/>
            <person name="Viana-Niero C."/>
        </authorList>
    </citation>
    <scope>NUCLEOTIDE SEQUENCE [LARGE SCALE GENOMIC DNA]</scope>
    <source>
        <strain evidence="1 2">MYC123</strain>
    </source>
</reference>
<organism evidence="1 2">
    <name type="scientific">[Mycobacterium] zoologicum</name>
    <dbReference type="NCBI Taxonomy" id="2872311"/>
    <lineage>
        <taxon>Bacteria</taxon>
        <taxon>Bacillati</taxon>
        <taxon>Actinomycetota</taxon>
        <taxon>Actinomycetes</taxon>
        <taxon>Mycobacteriales</taxon>
        <taxon>Mycobacteriaceae</taxon>
        <taxon>Mycolicibacter</taxon>
    </lineage>
</organism>
<protein>
    <submittedName>
        <fullName evidence="1">Uncharacterized protein</fullName>
    </submittedName>
</protein>
<proteinExistence type="predicted"/>